<dbReference type="PANTHER" id="PTHR11359:SF0">
    <property type="entry name" value="AMP DEAMINASE"/>
    <property type="match status" value="1"/>
</dbReference>
<name>A0A6S7LVE6_PARCT</name>
<evidence type="ECO:0000313" key="2">
    <source>
        <dbReference type="EMBL" id="CAB4045199.1"/>
    </source>
</evidence>
<dbReference type="InterPro" id="IPR032466">
    <property type="entry name" value="Metal_Hydrolase"/>
</dbReference>
<organism evidence="2 3">
    <name type="scientific">Paramuricea clavata</name>
    <name type="common">Red gorgonian</name>
    <name type="synonym">Violescent sea-whip</name>
    <dbReference type="NCBI Taxonomy" id="317549"/>
    <lineage>
        <taxon>Eukaryota</taxon>
        <taxon>Metazoa</taxon>
        <taxon>Cnidaria</taxon>
        <taxon>Anthozoa</taxon>
        <taxon>Octocorallia</taxon>
        <taxon>Malacalcyonacea</taxon>
        <taxon>Plexauridae</taxon>
        <taxon>Paramuricea</taxon>
    </lineage>
</organism>
<comment type="caution">
    <text evidence="2">The sequence shown here is derived from an EMBL/GenBank/DDBJ whole genome shotgun (WGS) entry which is preliminary data.</text>
</comment>
<protein>
    <submittedName>
        <fullName evidence="2">Uncharacterized protein</fullName>
    </submittedName>
</protein>
<sequence>MSFLGLSQTSNLSLEVSENPFKDIDIPEDCGYKFGMIDGVVQITGADKPNPESTLFEANGKLKRHPHPTLQEFFADYNIVLALCTHGPIKSFCFRRLKFLEARYNLHILLNELKELAEMKQVPHRDFYNVRK</sequence>
<dbReference type="EMBL" id="CACRXK020038115">
    <property type="protein sequence ID" value="CAB4045199.1"/>
    <property type="molecule type" value="Genomic_DNA"/>
</dbReference>
<dbReference type="AlphaFoldDB" id="A0A6S7LVE6"/>
<reference evidence="2" key="1">
    <citation type="submission" date="2020-04" db="EMBL/GenBank/DDBJ databases">
        <authorList>
            <person name="Alioto T."/>
            <person name="Alioto T."/>
            <person name="Gomez Garrido J."/>
        </authorList>
    </citation>
    <scope>NUCLEOTIDE SEQUENCE</scope>
    <source>
        <strain evidence="2">A484AB</strain>
    </source>
</reference>
<comment type="similarity">
    <text evidence="1">Belongs to the metallo-dependent hydrolases superfamily. Adenosine and AMP deaminases family.</text>
</comment>
<dbReference type="PANTHER" id="PTHR11359">
    <property type="entry name" value="AMP DEAMINASE"/>
    <property type="match status" value="1"/>
</dbReference>
<evidence type="ECO:0000313" key="3">
    <source>
        <dbReference type="Proteomes" id="UP001152795"/>
    </source>
</evidence>
<evidence type="ECO:0000256" key="1">
    <source>
        <dbReference type="ARBA" id="ARBA00006676"/>
    </source>
</evidence>
<dbReference type="InterPro" id="IPR006329">
    <property type="entry name" value="AMPD"/>
</dbReference>
<keyword evidence="3" id="KW-1185">Reference proteome</keyword>
<gene>
    <name evidence="2" type="ORF">PACLA_8A089282</name>
</gene>
<dbReference type="GO" id="GO:0032264">
    <property type="term" value="P:IMP salvage"/>
    <property type="evidence" value="ECO:0007669"/>
    <property type="project" value="InterPro"/>
</dbReference>
<dbReference type="Gene3D" id="3.20.20.140">
    <property type="entry name" value="Metal-dependent hydrolases"/>
    <property type="match status" value="1"/>
</dbReference>
<accession>A0A6S7LVE6</accession>
<dbReference type="GO" id="GO:0046033">
    <property type="term" value="P:AMP metabolic process"/>
    <property type="evidence" value="ECO:0007669"/>
    <property type="project" value="TreeGrafter"/>
</dbReference>
<dbReference type="OrthoDB" id="1723809at2759"/>
<feature type="non-terminal residue" evidence="2">
    <location>
        <position position="1"/>
    </location>
</feature>
<dbReference type="Pfam" id="PF19326">
    <property type="entry name" value="AMP_deaminase"/>
    <property type="match status" value="1"/>
</dbReference>
<dbReference type="GO" id="GO:0003876">
    <property type="term" value="F:AMP deaminase activity"/>
    <property type="evidence" value="ECO:0007669"/>
    <property type="project" value="InterPro"/>
</dbReference>
<dbReference type="Proteomes" id="UP001152795">
    <property type="component" value="Unassembled WGS sequence"/>
</dbReference>
<proteinExistence type="inferred from homology"/>
<dbReference type="SUPFAM" id="SSF51556">
    <property type="entry name" value="Metallo-dependent hydrolases"/>
    <property type="match status" value="1"/>
</dbReference>
<dbReference type="GO" id="GO:0005829">
    <property type="term" value="C:cytosol"/>
    <property type="evidence" value="ECO:0007669"/>
    <property type="project" value="TreeGrafter"/>
</dbReference>